<dbReference type="GO" id="GO:0016787">
    <property type="term" value="F:hydrolase activity"/>
    <property type="evidence" value="ECO:0007669"/>
    <property type="project" value="UniProtKB-KW"/>
</dbReference>
<gene>
    <name evidence="8" type="ORF">SAMN02745194_03082</name>
</gene>
<dbReference type="EMBL" id="FQZF01000018">
    <property type="protein sequence ID" value="SHJ67456.1"/>
    <property type="molecule type" value="Genomic_DNA"/>
</dbReference>
<reference evidence="8 9" key="1">
    <citation type="submission" date="2016-11" db="EMBL/GenBank/DDBJ databases">
        <authorList>
            <person name="Jaros S."/>
            <person name="Januszkiewicz K."/>
            <person name="Wedrychowicz H."/>
        </authorList>
    </citation>
    <scope>NUCLEOTIDE SEQUENCE [LARGE SCALE GENOMIC DNA]</scope>
    <source>
        <strain evidence="8 9">DSM 14916</strain>
    </source>
</reference>
<dbReference type="AlphaFoldDB" id="A0A1M6L8E7"/>
<sequence length="333" mass="37336">MTNASTTMATPPPKVMEGDDGWLYLDHDGNDSVGQYTGRVKLSAAAEHSWRVHFDRIVALRAELGFRFVQLFAPSKESVYEAWYPHRARRAAERPIETVLSLAPKDVPVLYPCAELAPRPGRADTYDKGDTHWNHLGAAIAAELAVRTVGRDMPDPLSFGYRTRPRYGDLDSKIPGRPAGDVLELSRRNTDVTVEFDSELNNRGRVVVMHNPKAPEGSVVIFGDSFANRLRLPLNSAFRRMVFVHANTVDAGFLRLERPDVVIAEMTERFVIQPPHDPESFRLVDLLRLKLEKEPESETARLRALYEARLDGPEARIASLFLQALDHGHPATP</sequence>
<keyword evidence="8" id="KW-0378">Hydrolase</keyword>
<dbReference type="GO" id="GO:0042121">
    <property type="term" value="P:alginic acid biosynthetic process"/>
    <property type="evidence" value="ECO:0007669"/>
    <property type="project" value="UniProtKB-UniPathway"/>
</dbReference>
<dbReference type="STRING" id="198092.SAMN02745194_03082"/>
<evidence type="ECO:0000256" key="5">
    <source>
        <dbReference type="ARBA" id="ARBA00022764"/>
    </source>
</evidence>
<evidence type="ECO:0000256" key="1">
    <source>
        <dbReference type="ARBA" id="ARBA00004418"/>
    </source>
</evidence>
<evidence type="ECO:0000256" key="2">
    <source>
        <dbReference type="ARBA" id="ARBA00005182"/>
    </source>
</evidence>
<feature type="domain" description="AlgX/AlgJ SGNH hydrolase-like" evidence="7">
    <location>
        <begin position="15"/>
        <end position="185"/>
    </location>
</feature>
<name>A0A1M6L8E7_9PROT</name>
<proteinExistence type="predicted"/>
<evidence type="ECO:0000313" key="9">
    <source>
        <dbReference type="Proteomes" id="UP000184387"/>
    </source>
</evidence>
<keyword evidence="5" id="KW-0574">Periplasm</keyword>
<keyword evidence="6" id="KW-0016">Alginate biosynthesis</keyword>
<evidence type="ECO:0000313" key="8">
    <source>
        <dbReference type="EMBL" id="SHJ67456.1"/>
    </source>
</evidence>
<comment type="subcellular location">
    <subcellularLocation>
        <location evidence="1">Periplasm</location>
    </subcellularLocation>
</comment>
<evidence type="ECO:0000256" key="6">
    <source>
        <dbReference type="ARBA" id="ARBA00022841"/>
    </source>
</evidence>
<dbReference type="RefSeq" id="WP_073136280.1">
    <property type="nucleotide sequence ID" value="NZ_FQZF01000018.1"/>
</dbReference>
<organism evidence="8 9">
    <name type="scientific">Muricoccus roseus</name>
    <dbReference type="NCBI Taxonomy" id="198092"/>
    <lineage>
        <taxon>Bacteria</taxon>
        <taxon>Pseudomonadati</taxon>
        <taxon>Pseudomonadota</taxon>
        <taxon>Alphaproteobacteria</taxon>
        <taxon>Acetobacterales</taxon>
        <taxon>Roseomonadaceae</taxon>
        <taxon>Muricoccus</taxon>
    </lineage>
</organism>
<accession>A0A1M6L8E7</accession>
<dbReference type="GO" id="GO:0042597">
    <property type="term" value="C:periplasmic space"/>
    <property type="evidence" value="ECO:0007669"/>
    <property type="project" value="UniProtKB-SubCell"/>
</dbReference>
<dbReference type="OrthoDB" id="175771at2"/>
<evidence type="ECO:0000256" key="4">
    <source>
        <dbReference type="ARBA" id="ARBA00022729"/>
    </source>
</evidence>
<protein>
    <submittedName>
        <fullName evidence="8">SGNH hydrolase-like domain-containing protein, acetyltransferase AlgX</fullName>
    </submittedName>
</protein>
<evidence type="ECO:0000256" key="3">
    <source>
        <dbReference type="ARBA" id="ARBA00022679"/>
    </source>
</evidence>
<keyword evidence="9" id="KW-1185">Reference proteome</keyword>
<dbReference type="GO" id="GO:0016740">
    <property type="term" value="F:transferase activity"/>
    <property type="evidence" value="ECO:0007669"/>
    <property type="project" value="UniProtKB-KW"/>
</dbReference>
<evidence type="ECO:0000259" key="7">
    <source>
        <dbReference type="Pfam" id="PF16822"/>
    </source>
</evidence>
<dbReference type="UniPathway" id="UPA00286"/>
<dbReference type="Pfam" id="PF16822">
    <property type="entry name" value="ALGX"/>
    <property type="match status" value="1"/>
</dbReference>
<keyword evidence="4" id="KW-0732">Signal</keyword>
<dbReference type="InterPro" id="IPR031811">
    <property type="entry name" value="ALGX/ALGJ_SGNH-like"/>
</dbReference>
<dbReference type="Proteomes" id="UP000184387">
    <property type="component" value="Unassembled WGS sequence"/>
</dbReference>
<comment type="pathway">
    <text evidence="2">Glycan biosynthesis; alginate biosynthesis.</text>
</comment>
<keyword evidence="3 8" id="KW-0808">Transferase</keyword>